<dbReference type="Pfam" id="PF00206">
    <property type="entry name" value="Lyase_1"/>
    <property type="match status" value="1"/>
</dbReference>
<protein>
    <recommendedName>
        <fullName evidence="2">Fumarate lyase N-terminal domain-containing protein</fullName>
    </recommendedName>
</protein>
<sequence>MHPRYAHPQITNIWSSENKLNLWQETELAVIRARVNLGQLPKSVFENISRLLGAEKIDLAWWQQKDKEVGHDLNAFLEERLRYLPIELQQHFHDGMTSYDTEESAFVTMLSQSLFLFEAPLEELVKVLKTMALRYRYTIMIGRTHGQEAELQSFGKRCLTWLVALKEGVKNLTHAKENLKYSKLSGAIGNYHGINAATEKEALWLLGFLPFYGTTQILPRELYVPLAQALTQIVMTISKMALDIRLGARSGRPIYQEPFGKKQKGSSAMPGKKNTIATEQLEGMARMAKGYCRMIEENIVTWEERAIEQSCVERVAWPDLFHAALHSVKTITRVLEGLQVYPDNMMQEIIDSCGCWAAGQAKEFLRHQGAPYGLSSEDAYRIVQSAAFNAREPVEWRKNMRKEICASFEKADSEFFHRRSQKEPTSIQDIISRCLLVVSSELAASPECIKRWHQLLEKIFSGKPDVQDAWCQIFKPSHSLRGEAILYKQILGYD</sequence>
<dbReference type="GO" id="GO:0044208">
    <property type="term" value="P:'de novo' AMP biosynthetic process"/>
    <property type="evidence" value="ECO:0007669"/>
    <property type="project" value="TreeGrafter"/>
</dbReference>
<feature type="domain" description="Fumarate lyase N-terminal" evidence="2">
    <location>
        <begin position="8"/>
        <end position="287"/>
    </location>
</feature>
<dbReference type="PRINTS" id="PR00149">
    <property type="entry name" value="FUMRATELYASE"/>
</dbReference>
<name>A0A1G2I1H8_9BACT</name>
<dbReference type="Proteomes" id="UP000178820">
    <property type="component" value="Unassembled WGS sequence"/>
</dbReference>
<dbReference type="PANTHER" id="PTHR43172:SF1">
    <property type="entry name" value="ADENYLOSUCCINATE LYASE"/>
    <property type="match status" value="1"/>
</dbReference>
<dbReference type="STRING" id="1802207.A3D44_03980"/>
<organism evidence="3 4">
    <name type="scientific">Candidatus Staskawiczbacteria bacterium RIFCSPHIGHO2_02_FULL_42_22</name>
    <dbReference type="NCBI Taxonomy" id="1802207"/>
    <lineage>
        <taxon>Bacteria</taxon>
        <taxon>Candidatus Staskawicziibacteriota</taxon>
    </lineage>
</organism>
<evidence type="ECO:0000256" key="1">
    <source>
        <dbReference type="ARBA" id="ARBA00023239"/>
    </source>
</evidence>
<dbReference type="GO" id="GO:0004018">
    <property type="term" value="F:N6-(1,2-dicarboxyethyl)AMP AMP-lyase (fumarate-forming) activity"/>
    <property type="evidence" value="ECO:0007669"/>
    <property type="project" value="TreeGrafter"/>
</dbReference>
<comment type="caution">
    <text evidence="3">The sequence shown here is derived from an EMBL/GenBank/DDBJ whole genome shotgun (WGS) entry which is preliminary data.</text>
</comment>
<dbReference type="AlphaFoldDB" id="A0A1G2I1H8"/>
<dbReference type="InterPro" id="IPR022761">
    <property type="entry name" value="Fumarate_lyase_N"/>
</dbReference>
<dbReference type="InterPro" id="IPR008948">
    <property type="entry name" value="L-Aspartase-like"/>
</dbReference>
<dbReference type="Gene3D" id="1.20.200.10">
    <property type="entry name" value="Fumarase/aspartase (Central domain)"/>
    <property type="match status" value="1"/>
</dbReference>
<dbReference type="GO" id="GO:0070626">
    <property type="term" value="F:(S)-2-(5-amino-1-(5-phospho-D-ribosyl)imidazole-4-carboxamido) succinate lyase (fumarate-forming) activity"/>
    <property type="evidence" value="ECO:0007669"/>
    <property type="project" value="TreeGrafter"/>
</dbReference>
<dbReference type="EMBL" id="MHOT01000019">
    <property type="protein sequence ID" value="OGZ68646.1"/>
    <property type="molecule type" value="Genomic_DNA"/>
</dbReference>
<evidence type="ECO:0000313" key="4">
    <source>
        <dbReference type="Proteomes" id="UP000178820"/>
    </source>
</evidence>
<dbReference type="PANTHER" id="PTHR43172">
    <property type="entry name" value="ADENYLOSUCCINATE LYASE"/>
    <property type="match status" value="1"/>
</dbReference>
<evidence type="ECO:0000259" key="2">
    <source>
        <dbReference type="Pfam" id="PF00206"/>
    </source>
</evidence>
<evidence type="ECO:0000313" key="3">
    <source>
        <dbReference type="EMBL" id="OGZ68646.1"/>
    </source>
</evidence>
<reference evidence="3 4" key="1">
    <citation type="journal article" date="2016" name="Nat. Commun.">
        <title>Thousands of microbial genomes shed light on interconnected biogeochemical processes in an aquifer system.</title>
        <authorList>
            <person name="Anantharaman K."/>
            <person name="Brown C.T."/>
            <person name="Hug L.A."/>
            <person name="Sharon I."/>
            <person name="Castelle C.J."/>
            <person name="Probst A.J."/>
            <person name="Thomas B.C."/>
            <person name="Singh A."/>
            <person name="Wilkins M.J."/>
            <person name="Karaoz U."/>
            <person name="Brodie E.L."/>
            <person name="Williams K.H."/>
            <person name="Hubbard S.S."/>
            <person name="Banfield J.F."/>
        </authorList>
    </citation>
    <scope>NUCLEOTIDE SEQUENCE [LARGE SCALE GENOMIC DNA]</scope>
</reference>
<gene>
    <name evidence="3" type="ORF">A3D44_03980</name>
</gene>
<dbReference type="InterPro" id="IPR024083">
    <property type="entry name" value="Fumarase/histidase_N"/>
</dbReference>
<dbReference type="GO" id="GO:0005829">
    <property type="term" value="C:cytosol"/>
    <property type="evidence" value="ECO:0007669"/>
    <property type="project" value="TreeGrafter"/>
</dbReference>
<dbReference type="PROSITE" id="PS00163">
    <property type="entry name" value="FUMARATE_LYASES"/>
    <property type="match status" value="1"/>
</dbReference>
<keyword evidence="1" id="KW-0456">Lyase</keyword>
<proteinExistence type="predicted"/>
<dbReference type="InterPro" id="IPR000362">
    <property type="entry name" value="Fumarate_lyase_fam"/>
</dbReference>
<dbReference type="Gene3D" id="1.10.275.10">
    <property type="entry name" value="Fumarase/aspartase (N-terminal domain)"/>
    <property type="match status" value="1"/>
</dbReference>
<accession>A0A1G2I1H8</accession>
<dbReference type="SUPFAM" id="SSF48557">
    <property type="entry name" value="L-aspartase-like"/>
    <property type="match status" value="1"/>
</dbReference>
<dbReference type="InterPro" id="IPR020557">
    <property type="entry name" value="Fumarate_lyase_CS"/>
</dbReference>